<dbReference type="InterPro" id="IPR050109">
    <property type="entry name" value="HTH-type_TetR-like_transc_reg"/>
</dbReference>
<feature type="DNA-binding region" description="H-T-H motif" evidence="4">
    <location>
        <begin position="34"/>
        <end position="53"/>
    </location>
</feature>
<accession>A0A4U0YY81</accession>
<keyword evidence="2 4" id="KW-0238">DNA-binding</keyword>
<dbReference type="SUPFAM" id="SSF46689">
    <property type="entry name" value="Homeodomain-like"/>
    <property type="match status" value="1"/>
</dbReference>
<evidence type="ECO:0000256" key="2">
    <source>
        <dbReference type="ARBA" id="ARBA00023125"/>
    </source>
</evidence>
<evidence type="ECO:0000256" key="3">
    <source>
        <dbReference type="ARBA" id="ARBA00023163"/>
    </source>
</evidence>
<feature type="domain" description="HTH tetR-type" evidence="5">
    <location>
        <begin position="11"/>
        <end position="71"/>
    </location>
</feature>
<comment type="caution">
    <text evidence="6">The sequence shown here is derived from an EMBL/GenBank/DDBJ whole genome shotgun (WGS) entry which is preliminary data.</text>
</comment>
<keyword evidence="3" id="KW-0804">Transcription</keyword>
<dbReference type="InterPro" id="IPR001647">
    <property type="entry name" value="HTH_TetR"/>
</dbReference>
<dbReference type="InterPro" id="IPR009057">
    <property type="entry name" value="Homeodomain-like_sf"/>
</dbReference>
<evidence type="ECO:0000256" key="1">
    <source>
        <dbReference type="ARBA" id="ARBA00023015"/>
    </source>
</evidence>
<gene>
    <name evidence="6" type="ORF">FAZ78_09785</name>
</gene>
<dbReference type="Proteomes" id="UP000306340">
    <property type="component" value="Unassembled WGS sequence"/>
</dbReference>
<dbReference type="GO" id="GO:0003700">
    <property type="term" value="F:DNA-binding transcription factor activity"/>
    <property type="evidence" value="ECO:0007669"/>
    <property type="project" value="TreeGrafter"/>
</dbReference>
<dbReference type="PANTHER" id="PTHR30055">
    <property type="entry name" value="HTH-TYPE TRANSCRIPTIONAL REGULATOR RUTR"/>
    <property type="match status" value="1"/>
</dbReference>
<organism evidence="6 7">
    <name type="scientific">Cereibacter changlensis</name>
    <dbReference type="NCBI Taxonomy" id="402884"/>
    <lineage>
        <taxon>Bacteria</taxon>
        <taxon>Pseudomonadati</taxon>
        <taxon>Pseudomonadota</taxon>
        <taxon>Alphaproteobacteria</taxon>
        <taxon>Rhodobacterales</taxon>
        <taxon>Paracoccaceae</taxon>
        <taxon>Cereibacter</taxon>
    </lineage>
</organism>
<dbReference type="GO" id="GO:0000976">
    <property type="term" value="F:transcription cis-regulatory region binding"/>
    <property type="evidence" value="ECO:0007669"/>
    <property type="project" value="TreeGrafter"/>
</dbReference>
<evidence type="ECO:0000313" key="6">
    <source>
        <dbReference type="EMBL" id="TKA96758.1"/>
    </source>
</evidence>
<dbReference type="PROSITE" id="PS50977">
    <property type="entry name" value="HTH_TETR_2"/>
    <property type="match status" value="1"/>
</dbReference>
<evidence type="ECO:0000313" key="7">
    <source>
        <dbReference type="Proteomes" id="UP000306340"/>
    </source>
</evidence>
<reference evidence="6 7" key="1">
    <citation type="submission" date="2019-04" db="EMBL/GenBank/DDBJ databases">
        <title>Crypto-aerobic microbial life in anoxic (sulfidic) marine sediments.</title>
        <authorList>
            <person name="Bhattacharya S."/>
            <person name="Roy C."/>
            <person name="Mondal N."/>
            <person name="Sarkar J."/>
            <person name="Mandal S."/>
            <person name="Rameez M.J."/>
            <person name="Ghosh W."/>
        </authorList>
    </citation>
    <scope>NUCLEOTIDE SEQUENCE [LARGE SCALE GENOMIC DNA]</scope>
    <source>
        <strain evidence="6 7">SBBC</strain>
    </source>
</reference>
<dbReference type="RefSeq" id="WP_136792366.1">
    <property type="nucleotide sequence ID" value="NZ_SWAU01000076.1"/>
</dbReference>
<sequence length="203" mass="21840">MISPLRSRRRSQTARDIQMATIRLANAHGLEAVTTEMISAEAGISPRTFFNYYPNKEAAVIGHPPSFGEVEAAAFVGKAGSFSEDFGRLMQTLIAGLEADRPVLAAAAGLGQQNPRLLALHETSMRELKDRLVAILAARLPEEDPLVLRLLALSALEAVRLAIDRWLAGDEAGPAQSVAALWPQLARAGALLAEAEARQPDLR</sequence>
<proteinExistence type="predicted"/>
<dbReference type="EMBL" id="SWAU01000076">
    <property type="protein sequence ID" value="TKA96758.1"/>
    <property type="molecule type" value="Genomic_DNA"/>
</dbReference>
<name>A0A4U0YY81_9RHOB</name>
<dbReference type="AlphaFoldDB" id="A0A4U0YY81"/>
<evidence type="ECO:0000259" key="5">
    <source>
        <dbReference type="PROSITE" id="PS50977"/>
    </source>
</evidence>
<dbReference type="Gene3D" id="1.10.357.10">
    <property type="entry name" value="Tetracycline Repressor, domain 2"/>
    <property type="match status" value="1"/>
</dbReference>
<protein>
    <submittedName>
        <fullName evidence="6">TetR family transcriptional regulator</fullName>
    </submittedName>
</protein>
<dbReference type="PANTHER" id="PTHR30055:SF238">
    <property type="entry name" value="MYCOFACTOCIN BIOSYNTHESIS TRANSCRIPTIONAL REGULATOR MFTR-RELATED"/>
    <property type="match status" value="1"/>
</dbReference>
<evidence type="ECO:0000256" key="4">
    <source>
        <dbReference type="PROSITE-ProRule" id="PRU00335"/>
    </source>
</evidence>
<dbReference type="Pfam" id="PF00440">
    <property type="entry name" value="TetR_N"/>
    <property type="match status" value="1"/>
</dbReference>
<keyword evidence="1" id="KW-0805">Transcription regulation</keyword>